<dbReference type="AlphaFoldDB" id="A0A8S9LRU4"/>
<dbReference type="SUPFAM" id="SSF101941">
    <property type="entry name" value="NAC domain"/>
    <property type="match status" value="1"/>
</dbReference>
<gene>
    <name evidence="6" type="ORF">F2Q70_00011674</name>
</gene>
<feature type="domain" description="NAC" evidence="5">
    <location>
        <begin position="5"/>
        <end position="159"/>
    </location>
</feature>
<accession>A0A8S9LRU4</accession>
<dbReference type="EMBL" id="QGKY02000089">
    <property type="protein sequence ID" value="KAF2610750.1"/>
    <property type="molecule type" value="Genomic_DNA"/>
</dbReference>
<evidence type="ECO:0000313" key="6">
    <source>
        <dbReference type="EMBL" id="KAF2610750.1"/>
    </source>
</evidence>
<dbReference type="InterPro" id="IPR036093">
    <property type="entry name" value="NAC_dom_sf"/>
</dbReference>
<reference evidence="6" key="1">
    <citation type="submission" date="2019-12" db="EMBL/GenBank/DDBJ databases">
        <title>Genome sequencing and annotation of Brassica cretica.</title>
        <authorList>
            <person name="Studholme D.J."/>
            <person name="Sarris P.F."/>
        </authorList>
    </citation>
    <scope>NUCLEOTIDE SEQUENCE</scope>
    <source>
        <strain evidence="6">PFS-102/07</strain>
        <tissue evidence="6">Leaf</tissue>
    </source>
</reference>
<dbReference type="GO" id="GO:0003677">
    <property type="term" value="F:DNA binding"/>
    <property type="evidence" value="ECO:0007669"/>
    <property type="project" value="UniProtKB-KW"/>
</dbReference>
<keyword evidence="3" id="KW-0804">Transcription</keyword>
<evidence type="ECO:0000256" key="3">
    <source>
        <dbReference type="ARBA" id="ARBA00023163"/>
    </source>
</evidence>
<keyword evidence="1" id="KW-0805">Transcription regulation</keyword>
<dbReference type="Pfam" id="PF02365">
    <property type="entry name" value="NAM"/>
    <property type="match status" value="1"/>
</dbReference>
<dbReference type="Pfam" id="PF09331">
    <property type="entry name" value="DUF1985"/>
    <property type="match status" value="1"/>
</dbReference>
<dbReference type="PANTHER" id="PTHR48449:SF1">
    <property type="entry name" value="DUF1985 DOMAIN-CONTAINING PROTEIN"/>
    <property type="match status" value="1"/>
</dbReference>
<evidence type="ECO:0000256" key="1">
    <source>
        <dbReference type="ARBA" id="ARBA00023015"/>
    </source>
</evidence>
<dbReference type="PANTHER" id="PTHR48449">
    <property type="entry name" value="DUF1985 DOMAIN-CONTAINING PROTEIN"/>
    <property type="match status" value="1"/>
</dbReference>
<comment type="caution">
    <text evidence="6">The sequence shown here is derived from an EMBL/GenBank/DDBJ whole genome shotgun (WGS) entry which is preliminary data.</text>
</comment>
<organism evidence="6">
    <name type="scientific">Brassica cretica</name>
    <name type="common">Mustard</name>
    <dbReference type="NCBI Taxonomy" id="69181"/>
    <lineage>
        <taxon>Eukaryota</taxon>
        <taxon>Viridiplantae</taxon>
        <taxon>Streptophyta</taxon>
        <taxon>Embryophyta</taxon>
        <taxon>Tracheophyta</taxon>
        <taxon>Spermatophyta</taxon>
        <taxon>Magnoliopsida</taxon>
        <taxon>eudicotyledons</taxon>
        <taxon>Gunneridae</taxon>
        <taxon>Pentapetalae</taxon>
        <taxon>rosids</taxon>
        <taxon>malvids</taxon>
        <taxon>Brassicales</taxon>
        <taxon>Brassicaceae</taxon>
        <taxon>Brassiceae</taxon>
        <taxon>Brassica</taxon>
    </lineage>
</organism>
<dbReference type="PROSITE" id="PS51005">
    <property type="entry name" value="NAC"/>
    <property type="match status" value="1"/>
</dbReference>
<keyword evidence="2" id="KW-0238">DNA-binding</keyword>
<dbReference type="InterPro" id="IPR003441">
    <property type="entry name" value="NAC-dom"/>
</dbReference>
<evidence type="ECO:0000256" key="2">
    <source>
        <dbReference type="ARBA" id="ARBA00023125"/>
    </source>
</evidence>
<dbReference type="GO" id="GO:0006355">
    <property type="term" value="P:regulation of DNA-templated transcription"/>
    <property type="evidence" value="ECO:0007669"/>
    <property type="project" value="InterPro"/>
</dbReference>
<evidence type="ECO:0000256" key="4">
    <source>
        <dbReference type="ARBA" id="ARBA00023242"/>
    </source>
</evidence>
<sequence length="232" mass="26013">MEHEIPVGFRFYPTEVELISFYLRFQLNGGNATIHSLIPILDVFSVEPTQLPNRRAANRLILYGYGVGSGENREVGAAAYQIEERKTETPPPTKDQRYPGSSAPLLIFFFKYAAGSLHANVIGDVADCLQGLPDMGILLHSQFGKLFQLHVVRCQNSTKLIGSLLCRQLIMICKFELWFTFGRHPLRFSLDEFHAVTGLNCGSFDVGDSEAEEAPGSTMWNKILIQHWVPLP</sequence>
<name>A0A8S9LRU4_BRACR</name>
<proteinExistence type="predicted"/>
<protein>
    <recommendedName>
        <fullName evidence="5">NAC domain-containing protein</fullName>
    </recommendedName>
</protein>
<keyword evidence="4" id="KW-0539">Nucleus</keyword>
<dbReference type="InterPro" id="IPR015410">
    <property type="entry name" value="DUF1985"/>
</dbReference>
<evidence type="ECO:0000259" key="5">
    <source>
        <dbReference type="PROSITE" id="PS51005"/>
    </source>
</evidence>